<keyword evidence="8" id="KW-0239">DNA-directed DNA polymerase</keyword>
<dbReference type="SUPFAM" id="SSF160975">
    <property type="entry name" value="AF1531-like"/>
    <property type="match status" value="1"/>
</dbReference>
<dbReference type="NCBIfam" id="TIGR00594">
    <property type="entry name" value="polc"/>
    <property type="match status" value="1"/>
</dbReference>
<dbReference type="CDD" id="cd12113">
    <property type="entry name" value="PHP_PolIIIA_DnaE3"/>
    <property type="match status" value="1"/>
</dbReference>
<dbReference type="Gene3D" id="3.20.20.140">
    <property type="entry name" value="Metal-dependent hydrolases"/>
    <property type="match status" value="1"/>
</dbReference>
<evidence type="ECO:0000256" key="3">
    <source>
        <dbReference type="ARBA" id="ARBA00012417"/>
    </source>
</evidence>
<dbReference type="GO" id="GO:0008408">
    <property type="term" value="F:3'-5' exonuclease activity"/>
    <property type="evidence" value="ECO:0007669"/>
    <property type="project" value="InterPro"/>
</dbReference>
<dbReference type="Gene3D" id="1.10.10.1600">
    <property type="entry name" value="Bacterial DNA polymerase III alpha subunit, thumb domain"/>
    <property type="match status" value="1"/>
</dbReference>
<reference evidence="11" key="2">
    <citation type="submission" date="2021-04" db="EMBL/GenBank/DDBJ databases">
        <authorList>
            <person name="Gilroy R."/>
        </authorList>
    </citation>
    <scope>NUCLEOTIDE SEQUENCE</scope>
    <source>
        <strain evidence="11">ChiHjej10B9-743</strain>
    </source>
</reference>
<gene>
    <name evidence="11" type="primary">dnaE</name>
    <name evidence="11" type="ORF">IAA42_08460</name>
</gene>
<dbReference type="AlphaFoldDB" id="A0A9D2CIT8"/>
<dbReference type="InterPro" id="IPR029460">
    <property type="entry name" value="DNAPol_HHH"/>
</dbReference>
<evidence type="ECO:0000256" key="6">
    <source>
        <dbReference type="ARBA" id="ARBA00022695"/>
    </source>
</evidence>
<comment type="catalytic activity">
    <reaction evidence="9">
        <text>DNA(n) + a 2'-deoxyribonucleoside 5'-triphosphate = DNA(n+1) + diphosphate</text>
        <dbReference type="Rhea" id="RHEA:22508"/>
        <dbReference type="Rhea" id="RHEA-COMP:17339"/>
        <dbReference type="Rhea" id="RHEA-COMP:17340"/>
        <dbReference type="ChEBI" id="CHEBI:33019"/>
        <dbReference type="ChEBI" id="CHEBI:61560"/>
        <dbReference type="ChEBI" id="CHEBI:173112"/>
        <dbReference type="EC" id="2.7.7.7"/>
    </reaction>
</comment>
<evidence type="ECO:0000313" key="12">
    <source>
        <dbReference type="Proteomes" id="UP000824133"/>
    </source>
</evidence>
<dbReference type="PANTHER" id="PTHR32294:SF0">
    <property type="entry name" value="DNA POLYMERASE III SUBUNIT ALPHA"/>
    <property type="match status" value="1"/>
</dbReference>
<dbReference type="Pfam" id="PF01336">
    <property type="entry name" value="tRNA_anti-codon"/>
    <property type="match status" value="1"/>
</dbReference>
<dbReference type="PANTHER" id="PTHR32294">
    <property type="entry name" value="DNA POLYMERASE III SUBUNIT ALPHA"/>
    <property type="match status" value="1"/>
</dbReference>
<keyword evidence="5 11" id="KW-0808">Transferase</keyword>
<dbReference type="InterPro" id="IPR041931">
    <property type="entry name" value="DNA_pol3_alpha_thumb_dom"/>
</dbReference>
<sequence>MAFVHLHNHSDFSILDAATRISDMVKRAVDLGMPALALTDHGYMFGIPDFDMECRKYNDAQKDMGQWRHDVECFQKGWDLEEPEPDAADAAPHDRIHAQWASDVKVWEETHDLDAVRANRPSLLIKPIFGCEAYFITDDCIEKGTRQHRHHLILLAKNETGYVNLMKMMSEAASGDMFYYYPRTTLDMLRRYHEGIICTSACVSGIIPRMYFDGRPDEARRWALTYQEIFGEDFYLEVQDHGLADPNWGGFTDRTLSEQIVRLGRELGIKVIATNDNHYLTRDEAPTQDVLSCIGTASRLDDENRKRMTGTEFYIKSEEEMRELFSWCPEVIDNTLEVAAKCNYELDWSHMYLPKFPDLEPGETSEERFRKECETGLAKRYGEDWRTLTIGGENVKERFEYEYKVICEKGFADYFLIVQEYVRWAKRNGIGVGPGRGSAAGAIVAYAMDITTFDPLDNGLMFERFLSPQRSEMPDIDMDFDDERRLEVVEHVRQLYGPERVCHVITYSTIKAKQAINDAARVLGFPVWQGQKLSKMLTNDPKLTLGAALHKSEKHPDQYSPDFEAAYNDDADMRRIIDAALSIEGLHRGEGVHACAVLITPTPVNDHVPTKVDTKGGVEITQYEGHSVADMGLLKMDFLGLRTLTVISKALANIKANHGVDINVDEIPFDDPEIYKLMREGRTAGVFQIESAGMTSTIKNMRPTEYKQVVALIALYRPGPLGAGMVTSYINRMNGREEAVSYDPRLDDILGETYGTMVYQEQVMKISMKMSGFSAGESDSRIRKPVAKKKIKLLTSTVFHWDDGKDETTYDHWMNGAVQNDYTKETAQKIWDDVLEFASYAFNKSHSAGYAILVMQTAWLKAHYPKEYMASVLTSYMGKTDKIVHYVTAYRHEGVAILPPDINESGRDFTATAEGVRFGFAGIRGVGEGVGEAIMEEREKGGPFKSLHDFVDRMDTSQANRRVVEALICSGAFDSTGYTRMQLMRFVDKTNPENIIDAATRRQKVRASGQISLFDLFGDVEGSGFEEQVPEPDGVEWDRSVKLAKEHEVLGLYVSDHPLRPYEYALAKNRDYTIADIEVAEEYADPTGAVHERFKVPEGKVIRLAGMVSGMQKKTTKNGDSMAIVTLEDMEGEVTLVVFPKLYKKCAATLAGEVDEETGESAGDVFVKVEGKLERSDRGNQIICMAVEPLVLDEKSNRPKVLEVNIPAALLTRPYMDSLGEVLGRYPGLDRVELRVEATSGDVMRTELPCRIDARNMVLLAEMTDLVGRQGKVLVA</sequence>
<dbReference type="InterPro" id="IPR016195">
    <property type="entry name" value="Pol/histidinol_Pase-like"/>
</dbReference>
<organism evidence="11 12">
    <name type="scientific">Candidatus Olsenella excrementavium</name>
    <dbReference type="NCBI Taxonomy" id="2838709"/>
    <lineage>
        <taxon>Bacteria</taxon>
        <taxon>Bacillati</taxon>
        <taxon>Actinomycetota</taxon>
        <taxon>Coriobacteriia</taxon>
        <taxon>Coriobacteriales</taxon>
        <taxon>Atopobiaceae</taxon>
        <taxon>Olsenella</taxon>
    </lineage>
</organism>
<evidence type="ECO:0000259" key="10">
    <source>
        <dbReference type="SMART" id="SM00481"/>
    </source>
</evidence>
<dbReference type="GO" id="GO:0005737">
    <property type="term" value="C:cytoplasm"/>
    <property type="evidence" value="ECO:0007669"/>
    <property type="project" value="UniProtKB-SubCell"/>
</dbReference>
<dbReference type="InterPro" id="IPR004805">
    <property type="entry name" value="DnaE2/DnaE/PolC"/>
</dbReference>
<evidence type="ECO:0000313" key="11">
    <source>
        <dbReference type="EMBL" id="HIY80447.1"/>
    </source>
</evidence>
<keyword evidence="6 11" id="KW-0548">Nucleotidyltransferase</keyword>
<evidence type="ECO:0000256" key="8">
    <source>
        <dbReference type="ARBA" id="ARBA00022932"/>
    </source>
</evidence>
<dbReference type="SUPFAM" id="SSF89550">
    <property type="entry name" value="PHP domain-like"/>
    <property type="match status" value="1"/>
</dbReference>
<evidence type="ECO:0000256" key="2">
    <source>
        <dbReference type="ARBA" id="ARBA00009496"/>
    </source>
</evidence>
<dbReference type="Pfam" id="PF14579">
    <property type="entry name" value="HHH_6"/>
    <property type="match status" value="1"/>
</dbReference>
<dbReference type="GO" id="GO:0003676">
    <property type="term" value="F:nucleic acid binding"/>
    <property type="evidence" value="ECO:0007669"/>
    <property type="project" value="InterPro"/>
</dbReference>
<proteinExistence type="inferred from homology"/>
<keyword evidence="7" id="KW-0235">DNA replication</keyword>
<dbReference type="InterPro" id="IPR004013">
    <property type="entry name" value="PHP_dom"/>
</dbReference>
<accession>A0A9D2CIT8</accession>
<dbReference type="Proteomes" id="UP000824133">
    <property type="component" value="Unassembled WGS sequence"/>
</dbReference>
<dbReference type="Pfam" id="PF02811">
    <property type="entry name" value="PHP"/>
    <property type="match status" value="1"/>
</dbReference>
<dbReference type="GO" id="GO:0006260">
    <property type="term" value="P:DNA replication"/>
    <property type="evidence" value="ECO:0007669"/>
    <property type="project" value="UniProtKB-KW"/>
</dbReference>
<dbReference type="NCBIfam" id="NF004226">
    <property type="entry name" value="PRK05673.1"/>
    <property type="match status" value="1"/>
</dbReference>
<dbReference type="SMART" id="SM00481">
    <property type="entry name" value="POLIIIAc"/>
    <property type="match status" value="1"/>
</dbReference>
<dbReference type="InterPro" id="IPR040982">
    <property type="entry name" value="DNA_pol3_finger"/>
</dbReference>
<reference evidence="11" key="1">
    <citation type="journal article" date="2021" name="PeerJ">
        <title>Extensive microbial diversity within the chicken gut microbiome revealed by metagenomics and culture.</title>
        <authorList>
            <person name="Gilroy R."/>
            <person name="Ravi A."/>
            <person name="Getino M."/>
            <person name="Pursley I."/>
            <person name="Horton D.L."/>
            <person name="Alikhan N.F."/>
            <person name="Baker D."/>
            <person name="Gharbi K."/>
            <person name="Hall N."/>
            <person name="Watson M."/>
            <person name="Adriaenssens E.M."/>
            <person name="Foster-Nyarko E."/>
            <person name="Jarju S."/>
            <person name="Secka A."/>
            <person name="Antonio M."/>
            <person name="Oren A."/>
            <person name="Chaudhuri R.R."/>
            <person name="La Ragione R."/>
            <person name="Hildebrand F."/>
            <person name="Pallen M.J."/>
        </authorList>
    </citation>
    <scope>NUCLEOTIDE SEQUENCE</scope>
    <source>
        <strain evidence="11">ChiHjej10B9-743</strain>
    </source>
</reference>
<protein>
    <recommendedName>
        <fullName evidence="4">DNA polymerase III subunit alpha</fullName>
        <ecNumber evidence="3">2.7.7.7</ecNumber>
    </recommendedName>
</protein>
<name>A0A9D2CIT8_9ACTN</name>
<evidence type="ECO:0000256" key="4">
    <source>
        <dbReference type="ARBA" id="ARBA00019114"/>
    </source>
</evidence>
<evidence type="ECO:0000256" key="9">
    <source>
        <dbReference type="ARBA" id="ARBA00049244"/>
    </source>
</evidence>
<dbReference type="Gene3D" id="1.10.150.870">
    <property type="match status" value="1"/>
</dbReference>
<evidence type="ECO:0000256" key="1">
    <source>
        <dbReference type="ARBA" id="ARBA00004496"/>
    </source>
</evidence>
<evidence type="ECO:0000256" key="5">
    <source>
        <dbReference type="ARBA" id="ARBA00022679"/>
    </source>
</evidence>
<dbReference type="EMBL" id="DXCP01000060">
    <property type="protein sequence ID" value="HIY80447.1"/>
    <property type="molecule type" value="Genomic_DNA"/>
</dbReference>
<comment type="similarity">
    <text evidence="2">Belongs to the DNA polymerase type-C family. DnaE subfamily.</text>
</comment>
<dbReference type="GO" id="GO:0003887">
    <property type="term" value="F:DNA-directed DNA polymerase activity"/>
    <property type="evidence" value="ECO:0007669"/>
    <property type="project" value="UniProtKB-KW"/>
</dbReference>
<feature type="domain" description="Polymerase/histidinol phosphatase N-terminal" evidence="10">
    <location>
        <begin position="4"/>
        <end position="137"/>
    </location>
</feature>
<dbReference type="InterPro" id="IPR004365">
    <property type="entry name" value="NA-bd_OB_tRNA"/>
</dbReference>
<dbReference type="Pfam" id="PF07733">
    <property type="entry name" value="DNA_pol3_alpha"/>
    <property type="match status" value="1"/>
</dbReference>
<comment type="subcellular location">
    <subcellularLocation>
        <location evidence="1">Cytoplasm</location>
    </subcellularLocation>
</comment>
<dbReference type="Pfam" id="PF17657">
    <property type="entry name" value="DNA_pol3_finger"/>
    <property type="match status" value="1"/>
</dbReference>
<comment type="caution">
    <text evidence="11">The sequence shown here is derived from an EMBL/GenBank/DDBJ whole genome shotgun (WGS) entry which is preliminary data.</text>
</comment>
<dbReference type="InterPro" id="IPR003141">
    <property type="entry name" value="Pol/His_phosphatase_N"/>
</dbReference>
<dbReference type="CDD" id="cd04485">
    <property type="entry name" value="DnaE_OBF"/>
    <property type="match status" value="1"/>
</dbReference>
<dbReference type="InterPro" id="IPR011708">
    <property type="entry name" value="DNA_pol3_alpha_NTPase_dom"/>
</dbReference>
<dbReference type="EC" id="2.7.7.7" evidence="3"/>
<evidence type="ECO:0000256" key="7">
    <source>
        <dbReference type="ARBA" id="ARBA00022705"/>
    </source>
</evidence>